<comment type="pathway">
    <text evidence="1">Protein modification; protein glycosylation.</text>
</comment>
<keyword evidence="11" id="KW-0333">Golgi apparatus</keyword>
<dbReference type="GO" id="GO:0032580">
    <property type="term" value="C:Golgi cisterna membrane"/>
    <property type="evidence" value="ECO:0007669"/>
    <property type="project" value="UniProtKB-SubCell"/>
</dbReference>
<comment type="similarity">
    <text evidence="2 11">Belongs to the glycosyltransferase 10 family.</text>
</comment>
<dbReference type="InterPro" id="IPR038577">
    <property type="entry name" value="GT10-like_C_sf"/>
</dbReference>
<gene>
    <name evidence="14" type="ORF">ACJMK2_035019</name>
</gene>
<evidence type="ECO:0000256" key="11">
    <source>
        <dbReference type="RuleBase" id="RU003832"/>
    </source>
</evidence>
<dbReference type="PANTHER" id="PTHR11929">
    <property type="entry name" value="ALPHA- 1,3 -FUCOSYLTRANSFERASE"/>
    <property type="match status" value="1"/>
</dbReference>
<evidence type="ECO:0000256" key="5">
    <source>
        <dbReference type="ARBA" id="ARBA00022692"/>
    </source>
</evidence>
<evidence type="ECO:0000256" key="8">
    <source>
        <dbReference type="ARBA" id="ARBA00023136"/>
    </source>
</evidence>
<evidence type="ECO:0000256" key="4">
    <source>
        <dbReference type="ARBA" id="ARBA00022679"/>
    </source>
</evidence>
<dbReference type="Pfam" id="PF17039">
    <property type="entry name" value="Glyco_tran_10_N"/>
    <property type="match status" value="1"/>
</dbReference>
<evidence type="ECO:0000256" key="6">
    <source>
        <dbReference type="ARBA" id="ARBA00022968"/>
    </source>
</evidence>
<evidence type="ECO:0000256" key="9">
    <source>
        <dbReference type="ARBA" id="ARBA00023180"/>
    </source>
</evidence>
<evidence type="ECO:0000259" key="13">
    <source>
        <dbReference type="Pfam" id="PF17039"/>
    </source>
</evidence>
<evidence type="ECO:0000256" key="10">
    <source>
        <dbReference type="ARBA" id="ARBA00060399"/>
    </source>
</evidence>
<dbReference type="EC" id="2.4.1.-" evidence="11"/>
<dbReference type="InterPro" id="IPR055270">
    <property type="entry name" value="Glyco_tran_10_C"/>
</dbReference>
<dbReference type="GO" id="GO:0008417">
    <property type="term" value="F:fucosyltransferase activity"/>
    <property type="evidence" value="ECO:0007669"/>
    <property type="project" value="UniProtKB-ARBA"/>
</dbReference>
<dbReference type="InterPro" id="IPR001503">
    <property type="entry name" value="Glyco_trans_10"/>
</dbReference>
<comment type="caution">
    <text evidence="14">The sequence shown here is derived from an EMBL/GenBank/DDBJ whole genome shotgun (WGS) entry which is preliminary data.</text>
</comment>
<dbReference type="EMBL" id="JBJQND010000005">
    <property type="protein sequence ID" value="KAL3877287.1"/>
    <property type="molecule type" value="Genomic_DNA"/>
</dbReference>
<feature type="domain" description="Fucosyltransferase C-terminal" evidence="12">
    <location>
        <begin position="192"/>
        <end position="382"/>
    </location>
</feature>
<dbReference type="FunFam" id="3.40.50.11660:FF:000002">
    <property type="entry name" value="Alpha-(1,3)-fucosyltransferase"/>
    <property type="match status" value="1"/>
</dbReference>
<dbReference type="Gene3D" id="3.40.50.11660">
    <property type="entry name" value="Glycosyl transferase family 10, C-terminal domain"/>
    <property type="match status" value="1"/>
</dbReference>
<dbReference type="PANTHER" id="PTHR11929:SF194">
    <property type="entry name" value="ALPHA-(1,3)-FUCOSYLTRANSFERASE 10"/>
    <property type="match status" value="1"/>
</dbReference>
<evidence type="ECO:0000256" key="3">
    <source>
        <dbReference type="ARBA" id="ARBA00022676"/>
    </source>
</evidence>
<protein>
    <recommendedName>
        <fullName evidence="11">Fucosyltransferase</fullName>
        <ecNumber evidence="11">2.4.1.-</ecNumber>
    </recommendedName>
</protein>
<comment type="subcellular location">
    <subcellularLocation>
        <location evidence="10">Endomembrane system</location>
        <topology evidence="10">Single-pass type II membrane protein</topology>
    </subcellularLocation>
    <subcellularLocation>
        <location evidence="11">Golgi apparatus</location>
        <location evidence="11">Golgi stack membrane</location>
        <topology evidence="11">Single-pass type II membrane protein</topology>
    </subcellularLocation>
</comment>
<evidence type="ECO:0000256" key="1">
    <source>
        <dbReference type="ARBA" id="ARBA00004922"/>
    </source>
</evidence>
<evidence type="ECO:0000256" key="2">
    <source>
        <dbReference type="ARBA" id="ARBA00008919"/>
    </source>
</evidence>
<dbReference type="Pfam" id="PF00852">
    <property type="entry name" value="Glyco_transf_10"/>
    <property type="match status" value="1"/>
</dbReference>
<keyword evidence="5 11" id="KW-0812">Transmembrane</keyword>
<keyword evidence="7 11" id="KW-1133">Transmembrane helix</keyword>
<feature type="domain" description="Fucosyltransferase N-terminal" evidence="13">
    <location>
        <begin position="60"/>
        <end position="158"/>
    </location>
</feature>
<keyword evidence="4 11" id="KW-0808">Transferase</keyword>
<evidence type="ECO:0000313" key="15">
    <source>
        <dbReference type="Proteomes" id="UP001634394"/>
    </source>
</evidence>
<feature type="transmembrane region" description="Helical" evidence="11">
    <location>
        <begin position="9"/>
        <end position="29"/>
    </location>
</feature>
<accession>A0ABD3WU15</accession>
<evidence type="ECO:0000259" key="12">
    <source>
        <dbReference type="Pfam" id="PF00852"/>
    </source>
</evidence>
<reference evidence="14 15" key="1">
    <citation type="submission" date="2024-11" db="EMBL/GenBank/DDBJ databases">
        <title>Chromosome-level genome assembly of the freshwater bivalve Anodonta woodiana.</title>
        <authorList>
            <person name="Chen X."/>
        </authorList>
    </citation>
    <scope>NUCLEOTIDE SEQUENCE [LARGE SCALE GENOMIC DNA]</scope>
    <source>
        <strain evidence="14">MN2024</strain>
        <tissue evidence="14">Gills</tissue>
    </source>
</reference>
<dbReference type="Proteomes" id="UP001634394">
    <property type="component" value="Unassembled WGS sequence"/>
</dbReference>
<keyword evidence="8 11" id="KW-0472">Membrane</keyword>
<keyword evidence="6" id="KW-0735">Signal-anchor</keyword>
<evidence type="ECO:0000313" key="14">
    <source>
        <dbReference type="EMBL" id="KAL3877287.1"/>
    </source>
</evidence>
<sequence>MGSRRCFRCFLYLFLFIFLLILIIGYRVLSVDDRTEYEAPKIEYSEEERQQILKKEITAPIILWWTPFTGEPGRYRTCGTAQCFFTVNRLYKDHPKTKVFLFYGTEMRVNDLPLPRSPHEEWGLLHEESPKNNFLFSHREMMLVFNHTCTFRRESDYPITTQYLESLEWLESTKYMVTTSKKNEYQSELAPIIYTHSDCDVPSDRDNLVRRIMEYMKVDSYGQCVHNKDLPKHLVDPIEGMEHEEFYQLNAKYKFSFSFENAICNDYITEKLWRPLMLGSVPVVMGSPRVRDFLPDNHSAIIVDDFKSVEELVNNLKFLNENDEEYEKYLQWKRTGITNKVLSDIMKNRDFGIKDTWKSGQQNFIEGFECFVCKRIHENIQKSENEEETLHFQADENHYGCPAPQKFDKFGNKVPHTYWHYEWYQKLHQAKTMKYFVDNSLPYSQEKFQEKIKEFQTDANFF</sequence>
<dbReference type="AlphaFoldDB" id="A0ABD3WU15"/>
<name>A0ABD3WU15_SINWO</name>
<evidence type="ECO:0000256" key="7">
    <source>
        <dbReference type="ARBA" id="ARBA00022989"/>
    </source>
</evidence>
<keyword evidence="3 11" id="KW-0328">Glycosyltransferase</keyword>
<organism evidence="14 15">
    <name type="scientific">Sinanodonta woodiana</name>
    <name type="common">Chinese pond mussel</name>
    <name type="synonym">Anodonta woodiana</name>
    <dbReference type="NCBI Taxonomy" id="1069815"/>
    <lineage>
        <taxon>Eukaryota</taxon>
        <taxon>Metazoa</taxon>
        <taxon>Spiralia</taxon>
        <taxon>Lophotrochozoa</taxon>
        <taxon>Mollusca</taxon>
        <taxon>Bivalvia</taxon>
        <taxon>Autobranchia</taxon>
        <taxon>Heteroconchia</taxon>
        <taxon>Palaeoheterodonta</taxon>
        <taxon>Unionida</taxon>
        <taxon>Unionoidea</taxon>
        <taxon>Unionidae</taxon>
        <taxon>Unioninae</taxon>
        <taxon>Sinanodonta</taxon>
    </lineage>
</organism>
<keyword evidence="9" id="KW-0325">Glycoprotein</keyword>
<dbReference type="SUPFAM" id="SSF53756">
    <property type="entry name" value="UDP-Glycosyltransferase/glycogen phosphorylase"/>
    <property type="match status" value="1"/>
</dbReference>
<keyword evidence="15" id="KW-1185">Reference proteome</keyword>
<proteinExistence type="inferred from homology"/>
<dbReference type="InterPro" id="IPR031481">
    <property type="entry name" value="Glyco_tran_10_N"/>
</dbReference>